<gene>
    <name evidence="3" type="ORF">PCOR1329_LOCUS27951</name>
</gene>
<name>A0ABN9SA71_9DINO</name>
<keyword evidence="4" id="KW-1185">Reference proteome</keyword>
<protein>
    <submittedName>
        <fullName evidence="3">Uncharacterized protein</fullName>
    </submittedName>
</protein>
<dbReference type="EMBL" id="CAUYUJ010010224">
    <property type="protein sequence ID" value="CAK0828816.1"/>
    <property type="molecule type" value="Genomic_DNA"/>
</dbReference>
<feature type="region of interest" description="Disordered" evidence="1">
    <location>
        <begin position="156"/>
        <end position="175"/>
    </location>
</feature>
<keyword evidence="2" id="KW-0812">Transmembrane</keyword>
<feature type="compositionally biased region" description="Low complexity" evidence="1">
    <location>
        <begin position="217"/>
        <end position="232"/>
    </location>
</feature>
<keyword evidence="2" id="KW-1133">Transmembrane helix</keyword>
<feature type="transmembrane region" description="Helical" evidence="2">
    <location>
        <begin position="49"/>
        <end position="76"/>
    </location>
</feature>
<proteinExistence type="predicted"/>
<dbReference type="Proteomes" id="UP001189429">
    <property type="component" value="Unassembled WGS sequence"/>
</dbReference>
<accession>A0ABN9SA71</accession>
<evidence type="ECO:0000256" key="1">
    <source>
        <dbReference type="SAM" id="MobiDB-lite"/>
    </source>
</evidence>
<feature type="region of interest" description="Disordered" evidence="1">
    <location>
        <begin position="182"/>
        <end position="270"/>
    </location>
</feature>
<comment type="caution">
    <text evidence="3">The sequence shown here is derived from an EMBL/GenBank/DDBJ whole genome shotgun (WGS) entry which is preliminary data.</text>
</comment>
<organism evidence="3 4">
    <name type="scientific">Prorocentrum cordatum</name>
    <dbReference type="NCBI Taxonomy" id="2364126"/>
    <lineage>
        <taxon>Eukaryota</taxon>
        <taxon>Sar</taxon>
        <taxon>Alveolata</taxon>
        <taxon>Dinophyceae</taxon>
        <taxon>Prorocentrales</taxon>
        <taxon>Prorocentraceae</taxon>
        <taxon>Prorocentrum</taxon>
    </lineage>
</organism>
<keyword evidence="2" id="KW-0472">Membrane</keyword>
<evidence type="ECO:0000256" key="2">
    <source>
        <dbReference type="SAM" id="Phobius"/>
    </source>
</evidence>
<evidence type="ECO:0000313" key="4">
    <source>
        <dbReference type="Proteomes" id="UP001189429"/>
    </source>
</evidence>
<reference evidence="3" key="1">
    <citation type="submission" date="2023-10" db="EMBL/GenBank/DDBJ databases">
        <authorList>
            <person name="Chen Y."/>
            <person name="Shah S."/>
            <person name="Dougan E. K."/>
            <person name="Thang M."/>
            <person name="Chan C."/>
        </authorList>
    </citation>
    <scope>NUCLEOTIDE SEQUENCE [LARGE SCALE GENOMIC DNA]</scope>
</reference>
<feature type="compositionally biased region" description="Low complexity" evidence="1">
    <location>
        <begin position="239"/>
        <end position="257"/>
    </location>
</feature>
<sequence>MVPVSGRDVLPCPFCHSLASDSVAHRDACVAVQSLRNNLSPEHARSPTILLLLLFLACSPLLVASALVFLPILLLFSSSARAPFCLRLPQRTSLSGAAGGQRWQGSGDVQPSHLWLNTPEGTHSHSVPSSTELPRIFGRPLWVVVLFSFTRQMNPDQRGNDELYDNDSGPYDVAAGGFEHLTEGQVPQVRPAAPEPSPQGRTREDRIPRRASRRPSARSSGGASPRTASRGVAGRRGPRAAATPGWLAATMAEAEATARARRARPPRTRG</sequence>
<feature type="compositionally biased region" description="Basic residues" evidence="1">
    <location>
        <begin position="259"/>
        <end position="270"/>
    </location>
</feature>
<evidence type="ECO:0000313" key="3">
    <source>
        <dbReference type="EMBL" id="CAK0828816.1"/>
    </source>
</evidence>